<dbReference type="InterPro" id="IPR052404">
    <property type="entry name" value="SPP1-like_terminase"/>
</dbReference>
<dbReference type="GO" id="GO:0051276">
    <property type="term" value="P:chromosome organization"/>
    <property type="evidence" value="ECO:0007669"/>
    <property type="project" value="InterPro"/>
</dbReference>
<organism evidence="3 4">
    <name type="scientific">Azotobacter beijerinckii</name>
    <dbReference type="NCBI Taxonomy" id="170623"/>
    <lineage>
        <taxon>Bacteria</taxon>
        <taxon>Pseudomonadati</taxon>
        <taxon>Pseudomonadota</taxon>
        <taxon>Gammaproteobacteria</taxon>
        <taxon>Pseudomonadales</taxon>
        <taxon>Pseudomonadaceae</taxon>
        <taxon>Azotobacter</taxon>
    </lineage>
</organism>
<dbReference type="Proteomes" id="UP000199005">
    <property type="component" value="Unassembled WGS sequence"/>
</dbReference>
<evidence type="ECO:0000313" key="4">
    <source>
        <dbReference type="Proteomes" id="UP000199005"/>
    </source>
</evidence>
<sequence>MALTPKQQRFVDEYLIDLNATQAAIRAGYSEKTAKIIAAQNLSKLNIRIAIDGRMKDRERRTEITQDRVLQELAKIGFSDIRHAVEWGPEVMIVDEETGETAVSNGVVLIPSSKIDPDTSAAISEISQTAQGLKIKLHDKRAALVDIGRHIGMFKDRVEVTGKDGGPLQSISTVTSDPQEAAKIYQQLMNP</sequence>
<dbReference type="RefSeq" id="WP_090900202.1">
    <property type="nucleotide sequence ID" value="NZ_FNYO01000030.1"/>
</dbReference>
<evidence type="ECO:0000313" key="3">
    <source>
        <dbReference type="EMBL" id="SEI98662.1"/>
    </source>
</evidence>
<dbReference type="STRING" id="170623.SAMN04244579_02705"/>
<keyword evidence="2" id="KW-0231">Viral genome packaging</keyword>
<keyword evidence="1" id="KW-1188">Viral release from host cell</keyword>
<reference evidence="3 4" key="1">
    <citation type="submission" date="2016-10" db="EMBL/GenBank/DDBJ databases">
        <authorList>
            <person name="de Groot N.N."/>
        </authorList>
    </citation>
    <scope>NUCLEOTIDE SEQUENCE [LARGE SCALE GENOMIC DNA]</scope>
    <source>
        <strain evidence="3 4">DSM 1041</strain>
    </source>
</reference>
<evidence type="ECO:0000256" key="2">
    <source>
        <dbReference type="ARBA" id="ARBA00023219"/>
    </source>
</evidence>
<dbReference type="EMBL" id="FNYO01000030">
    <property type="protein sequence ID" value="SEI98662.1"/>
    <property type="molecule type" value="Genomic_DNA"/>
</dbReference>
<dbReference type="PANTHER" id="PTHR41328:SF2">
    <property type="entry name" value="TERMINASE SMALL SUBUNIT"/>
    <property type="match status" value="1"/>
</dbReference>
<name>A0A1H6VEF0_9GAMM</name>
<dbReference type="Gene3D" id="1.10.10.1400">
    <property type="entry name" value="Terminase, small subunit, N-terminal DNA-binding domain, HTH motif"/>
    <property type="match status" value="1"/>
</dbReference>
<evidence type="ECO:0000256" key="1">
    <source>
        <dbReference type="ARBA" id="ARBA00022612"/>
    </source>
</evidence>
<dbReference type="PANTHER" id="PTHR41328">
    <property type="entry name" value="TERMINASE SMALL SUBUNIT-RELATED"/>
    <property type="match status" value="1"/>
</dbReference>
<protein>
    <submittedName>
        <fullName evidence="3">Phage terminase small subunit</fullName>
    </submittedName>
</protein>
<dbReference type="AlphaFoldDB" id="A0A1H6VEF0"/>
<dbReference type="InterPro" id="IPR038713">
    <property type="entry name" value="Terminase_Gp1_N_sf"/>
</dbReference>
<gene>
    <name evidence="3" type="ORF">SAMN04244579_02705</name>
</gene>
<dbReference type="InterPro" id="IPR005335">
    <property type="entry name" value="Terminase_ssu"/>
</dbReference>
<accession>A0A1H6VEF0</accession>
<dbReference type="Pfam" id="PF03592">
    <property type="entry name" value="Terminase_2"/>
    <property type="match status" value="1"/>
</dbReference>
<proteinExistence type="predicted"/>